<feature type="binding site" evidence="4">
    <location>
        <begin position="158"/>
        <end position="161"/>
    </location>
    <ligand>
        <name>pyridoxal 5'-phosphate</name>
        <dbReference type="ChEBI" id="CHEBI:597326"/>
    </ligand>
</feature>
<comment type="function">
    <text evidence="4 5">Catalyzes the cleavage of L-kynurenine (L-Kyn) and L-3-hydroxykynurenine (L-3OHKyn) into anthranilic acid (AA) and 3-hydroxyanthranilic acid (3-OHAA), respectively.</text>
</comment>
<keyword evidence="3 4" id="KW-0663">Pyridoxal phosphate</keyword>
<comment type="pathway">
    <text evidence="4 5">Amino-acid degradation; L-kynurenine degradation; L-alanine and anthranilate from L-kynurenine: step 1/1.</text>
</comment>
<comment type="similarity">
    <text evidence="4 5">Belongs to the kynureninase family.</text>
</comment>
<name>A0A8J4PPU5_9MYCE</name>
<dbReference type="UniPathway" id="UPA00253">
    <property type="reaction ID" value="UER00329"/>
</dbReference>
<dbReference type="PIRSF" id="PIRSF038800">
    <property type="entry name" value="KYNU"/>
    <property type="match status" value="1"/>
</dbReference>
<dbReference type="GO" id="GO:0030429">
    <property type="term" value="F:kynureninase activity"/>
    <property type="evidence" value="ECO:0007669"/>
    <property type="project" value="UniProtKB-UniRule"/>
</dbReference>
<organism evidence="6 7">
    <name type="scientific">Polysphondylium violaceum</name>
    <dbReference type="NCBI Taxonomy" id="133409"/>
    <lineage>
        <taxon>Eukaryota</taxon>
        <taxon>Amoebozoa</taxon>
        <taxon>Evosea</taxon>
        <taxon>Eumycetozoa</taxon>
        <taxon>Dictyostelia</taxon>
        <taxon>Dictyosteliales</taxon>
        <taxon>Dictyosteliaceae</taxon>
        <taxon>Polysphondylium</taxon>
    </lineage>
</organism>
<feature type="binding site" evidence="4">
    <location>
        <position position="131"/>
    </location>
    <ligand>
        <name>pyridoxal 5'-phosphate</name>
        <dbReference type="ChEBI" id="CHEBI:597326"/>
    </ligand>
</feature>
<dbReference type="InterPro" id="IPR015422">
    <property type="entry name" value="PyrdxlP-dep_Trfase_small"/>
</dbReference>
<feature type="binding site" evidence="4">
    <location>
        <position position="130"/>
    </location>
    <ligand>
        <name>pyridoxal 5'-phosphate</name>
        <dbReference type="ChEBI" id="CHEBI:597326"/>
    </ligand>
</feature>
<dbReference type="FunFam" id="3.40.640.10:FF:000031">
    <property type="entry name" value="Kynureninase"/>
    <property type="match status" value="1"/>
</dbReference>
<dbReference type="GO" id="GO:0019441">
    <property type="term" value="P:L-tryptophan catabolic process to kynurenine"/>
    <property type="evidence" value="ECO:0007669"/>
    <property type="project" value="TreeGrafter"/>
</dbReference>
<comment type="caution">
    <text evidence="6">The sequence shown here is derived from an EMBL/GenBank/DDBJ whole genome shotgun (WGS) entry which is preliminary data.</text>
</comment>
<dbReference type="OrthoDB" id="5978656at2759"/>
<proteinExistence type="inferred from homology"/>
<keyword evidence="7" id="KW-1185">Reference proteome</keyword>
<accession>A0A8J4PPU5</accession>
<dbReference type="AlphaFoldDB" id="A0A8J4PPU5"/>
<dbReference type="InterPro" id="IPR015424">
    <property type="entry name" value="PyrdxlP-dep_Trfase"/>
</dbReference>
<dbReference type="GO" id="GO:0034354">
    <property type="term" value="P:'de novo' NAD+ biosynthetic process from L-tryptophan"/>
    <property type="evidence" value="ECO:0007669"/>
    <property type="project" value="UniProtKB-UniRule"/>
</dbReference>
<comment type="catalytic activity">
    <reaction evidence="4 5">
        <text>L-kynurenine + H2O = anthranilate + L-alanine + H(+)</text>
        <dbReference type="Rhea" id="RHEA:16813"/>
        <dbReference type="ChEBI" id="CHEBI:15377"/>
        <dbReference type="ChEBI" id="CHEBI:15378"/>
        <dbReference type="ChEBI" id="CHEBI:16567"/>
        <dbReference type="ChEBI" id="CHEBI:57959"/>
        <dbReference type="ChEBI" id="CHEBI:57972"/>
        <dbReference type="EC" id="3.7.1.3"/>
    </reaction>
</comment>
<evidence type="ECO:0000256" key="5">
    <source>
        <dbReference type="PIRNR" id="PIRNR038800"/>
    </source>
</evidence>
<gene>
    <name evidence="4" type="primary">KYNU</name>
    <name evidence="6" type="ORF">CYY_007346</name>
</gene>
<evidence type="ECO:0000256" key="2">
    <source>
        <dbReference type="ARBA" id="ARBA00022801"/>
    </source>
</evidence>
<dbReference type="InterPro" id="IPR010111">
    <property type="entry name" value="Kynureninase"/>
</dbReference>
<feature type="binding site" evidence="4">
    <location>
        <position position="243"/>
    </location>
    <ligand>
        <name>pyridoxal 5'-phosphate</name>
        <dbReference type="ChEBI" id="CHEBI:597326"/>
    </ligand>
</feature>
<feature type="binding site" evidence="4">
    <location>
        <position position="268"/>
    </location>
    <ligand>
        <name>pyridoxal 5'-phosphate</name>
        <dbReference type="ChEBI" id="CHEBI:597326"/>
    </ligand>
</feature>
<feature type="binding site" evidence="4">
    <location>
        <position position="214"/>
    </location>
    <ligand>
        <name>pyridoxal 5'-phosphate</name>
        <dbReference type="ChEBI" id="CHEBI:597326"/>
    </ligand>
</feature>
<dbReference type="PANTHER" id="PTHR14084:SF0">
    <property type="entry name" value="KYNURENINASE"/>
    <property type="match status" value="1"/>
</dbReference>
<dbReference type="Gene3D" id="3.40.640.10">
    <property type="entry name" value="Type I PLP-dependent aspartate aminotransferase-like (Major domain)"/>
    <property type="match status" value="1"/>
</dbReference>
<comment type="subunit">
    <text evidence="4 5">Homodimer.</text>
</comment>
<keyword evidence="1 4" id="KW-0662">Pyridine nucleotide biosynthesis</keyword>
<comment type="cofactor">
    <cofactor evidence="4 5">
        <name>pyridoxal 5'-phosphate</name>
        <dbReference type="ChEBI" id="CHEBI:597326"/>
    </cofactor>
</comment>
<keyword evidence="2 4" id="KW-0378">Hydrolase</keyword>
<dbReference type="EC" id="3.7.1.3" evidence="4 5"/>
<dbReference type="HAMAP" id="MF_01970">
    <property type="entry name" value="Kynureninase"/>
    <property type="match status" value="1"/>
</dbReference>
<dbReference type="Gene3D" id="3.90.1150.10">
    <property type="entry name" value="Aspartate Aminotransferase, domain 1"/>
    <property type="match status" value="1"/>
</dbReference>
<dbReference type="GO" id="GO:0005737">
    <property type="term" value="C:cytoplasm"/>
    <property type="evidence" value="ECO:0007669"/>
    <property type="project" value="UniProtKB-SubCell"/>
</dbReference>
<evidence type="ECO:0000256" key="4">
    <source>
        <dbReference type="HAMAP-Rule" id="MF_03017"/>
    </source>
</evidence>
<comment type="pathway">
    <text evidence="4 5">Cofactor biosynthesis; NAD(+) biosynthesis; quinolinate from L-kynurenine: step 2/3.</text>
</comment>
<dbReference type="GO" id="GO:0097053">
    <property type="term" value="P:L-kynurenine catabolic process"/>
    <property type="evidence" value="ECO:0007669"/>
    <property type="project" value="UniProtKB-UniRule"/>
</dbReference>
<comment type="catalytic activity">
    <reaction evidence="5">
        <text>3-hydroxy-L-kynurenine + H2O = 3-hydroxyanthranilate + L-alanine + H(+)</text>
        <dbReference type="Rhea" id="RHEA:25143"/>
        <dbReference type="ChEBI" id="CHEBI:15377"/>
        <dbReference type="ChEBI" id="CHEBI:15378"/>
        <dbReference type="ChEBI" id="CHEBI:36559"/>
        <dbReference type="ChEBI" id="CHEBI:57972"/>
        <dbReference type="ChEBI" id="CHEBI:58125"/>
        <dbReference type="EC" id="3.7.1.3"/>
    </reaction>
</comment>
<dbReference type="GO" id="GO:0030170">
    <property type="term" value="F:pyridoxal phosphate binding"/>
    <property type="evidence" value="ECO:0007669"/>
    <property type="project" value="UniProtKB-UniRule"/>
</dbReference>
<evidence type="ECO:0000313" key="7">
    <source>
        <dbReference type="Proteomes" id="UP000695562"/>
    </source>
</evidence>
<feature type="modified residue" description="N6-(pyridoxal phosphate)lysine" evidence="4">
    <location>
        <position position="269"/>
    </location>
</feature>
<dbReference type="Proteomes" id="UP000695562">
    <property type="component" value="Unassembled WGS sequence"/>
</dbReference>
<feature type="binding site" evidence="4">
    <location>
        <position position="330"/>
    </location>
    <ligand>
        <name>pyridoxal 5'-phosphate</name>
        <dbReference type="ChEBI" id="CHEBI:597326"/>
    </ligand>
</feature>
<dbReference type="EMBL" id="AJWJ01000386">
    <property type="protein sequence ID" value="KAF2071333.1"/>
    <property type="molecule type" value="Genomic_DNA"/>
</dbReference>
<evidence type="ECO:0000313" key="6">
    <source>
        <dbReference type="EMBL" id="KAF2071333.1"/>
    </source>
</evidence>
<dbReference type="GO" id="GO:0019805">
    <property type="term" value="P:quinolinate biosynthetic process"/>
    <property type="evidence" value="ECO:0007669"/>
    <property type="project" value="UniProtKB-UniRule"/>
</dbReference>
<keyword evidence="4 5" id="KW-0963">Cytoplasm</keyword>
<dbReference type="UniPathway" id="UPA00334">
    <property type="reaction ID" value="UER00455"/>
</dbReference>
<feature type="binding site" evidence="4">
    <location>
        <position position="246"/>
    </location>
    <ligand>
        <name>pyridoxal 5'-phosphate</name>
        <dbReference type="ChEBI" id="CHEBI:597326"/>
    </ligand>
</feature>
<dbReference type="PANTHER" id="PTHR14084">
    <property type="entry name" value="KYNURENINASE"/>
    <property type="match status" value="1"/>
</dbReference>
<feature type="binding site" evidence="4">
    <location>
        <position position="302"/>
    </location>
    <ligand>
        <name>pyridoxal 5'-phosphate</name>
        <dbReference type="ChEBI" id="CHEBI:597326"/>
    </ligand>
</feature>
<dbReference type="InterPro" id="IPR015421">
    <property type="entry name" value="PyrdxlP-dep_Trfase_major"/>
</dbReference>
<sequence length="451" mass="50741">MENFLNYIKQHDLDINDETLAEKLDALDDLSHMRKEFNFPQLGDIATEINDENRDKVDQEVIYLTGNSLGLQGKAVERELKVYLDDWKKYAVEGHMKGTHPFISIDEEIQSRLASIVGAKPSEVCSMNSLSVNLHILLSNFYKPTKDRYKIVIEYGAFPSDLYVTESQLRNHGFNPETDLIKIKPKENEYTLTTQEIIDTLKEHGDSIAVVLLSGVQYFTGQFFDIKTITKVGHECGAIVGWDLAHAAGNVQLQLHDWDVDFASWCSYKYLNSGPGCIAGVFVHSRITETFDLATDNRLMGWFGNKLSHRFHKEKPFVAETGALGFRCSNPSVADTTALRASLDIFEKAGGVSKLSAKSVILTGYLEYLLRNKLASTNIQMITPTDPSQRGAQISLLVREIKANEIKHKLLNSGVICDVREPDVIRVAPAPLYNSFTDCHRFIQLLNKAMM</sequence>
<dbReference type="Pfam" id="PF22580">
    <property type="entry name" value="KYNU_C"/>
    <property type="match status" value="1"/>
</dbReference>
<dbReference type="NCBIfam" id="TIGR01814">
    <property type="entry name" value="kynureninase"/>
    <property type="match status" value="1"/>
</dbReference>
<dbReference type="GO" id="GO:0043420">
    <property type="term" value="P:anthranilate metabolic process"/>
    <property type="evidence" value="ECO:0007669"/>
    <property type="project" value="UniProtKB-UniRule"/>
</dbReference>
<evidence type="ECO:0000256" key="1">
    <source>
        <dbReference type="ARBA" id="ARBA00022642"/>
    </source>
</evidence>
<protein>
    <recommendedName>
        <fullName evidence="4 5">Kynureninase</fullName>
        <ecNumber evidence="4 5">3.7.1.3</ecNumber>
    </recommendedName>
    <alternativeName>
        <fullName evidence="4">L-kynurenine hydrolase</fullName>
    </alternativeName>
</protein>
<evidence type="ECO:0000256" key="3">
    <source>
        <dbReference type="ARBA" id="ARBA00022898"/>
    </source>
</evidence>
<comment type="subcellular location">
    <subcellularLocation>
        <location evidence="4 5">Cytoplasm</location>
    </subcellularLocation>
</comment>
<dbReference type="SUPFAM" id="SSF53383">
    <property type="entry name" value="PLP-dependent transferases"/>
    <property type="match status" value="1"/>
</dbReference>
<reference evidence="6" key="1">
    <citation type="submission" date="2020-01" db="EMBL/GenBank/DDBJ databases">
        <title>Development of genomics and gene disruption for Polysphondylium violaceum indicates a role for the polyketide synthase stlB in stalk morphogenesis.</title>
        <authorList>
            <person name="Narita B."/>
            <person name="Kawabe Y."/>
            <person name="Kin K."/>
            <person name="Saito T."/>
            <person name="Gibbs R."/>
            <person name="Kuspa A."/>
            <person name="Muzny D."/>
            <person name="Queller D."/>
            <person name="Richards S."/>
            <person name="Strassman J."/>
            <person name="Sucgang R."/>
            <person name="Worley K."/>
            <person name="Schaap P."/>
        </authorList>
    </citation>
    <scope>NUCLEOTIDE SEQUENCE</scope>
    <source>
        <strain evidence="6">QSvi11</strain>
    </source>
</reference>